<evidence type="ECO:0000259" key="1">
    <source>
        <dbReference type="Pfam" id="PF12705"/>
    </source>
</evidence>
<reference evidence="2" key="1">
    <citation type="submission" date="2020-05" db="EMBL/GenBank/DDBJ databases">
        <authorList>
            <person name="Chiriac C."/>
            <person name="Salcher M."/>
            <person name="Ghai R."/>
            <person name="Kavagutti S V."/>
        </authorList>
    </citation>
    <scope>NUCLEOTIDE SEQUENCE</scope>
</reference>
<dbReference type="InterPro" id="IPR011604">
    <property type="entry name" value="PDDEXK-like_dom_sf"/>
</dbReference>
<dbReference type="EMBL" id="LR798335">
    <property type="protein sequence ID" value="CAB5224465.1"/>
    <property type="molecule type" value="Genomic_DNA"/>
</dbReference>
<dbReference type="Pfam" id="PF12705">
    <property type="entry name" value="PDDEXK_1"/>
    <property type="match status" value="1"/>
</dbReference>
<proteinExistence type="predicted"/>
<gene>
    <name evidence="2" type="ORF">UFOVP393_89</name>
</gene>
<evidence type="ECO:0000313" key="2">
    <source>
        <dbReference type="EMBL" id="CAB5224465.1"/>
    </source>
</evidence>
<dbReference type="Gene3D" id="3.90.320.10">
    <property type="match status" value="1"/>
</dbReference>
<dbReference type="InterPro" id="IPR038726">
    <property type="entry name" value="PDDEXK_AddAB-type"/>
</dbReference>
<feature type="domain" description="PD-(D/E)XK endonuclease-like" evidence="1">
    <location>
        <begin position="89"/>
        <end position="156"/>
    </location>
</feature>
<accession>A0A6J7X1X4</accession>
<name>A0A6J7X1X4_9CAUD</name>
<protein>
    <submittedName>
        <fullName evidence="2">PD-(D/E)XK nuclease superfamily</fullName>
    </submittedName>
</protein>
<organism evidence="2">
    <name type="scientific">uncultured Caudovirales phage</name>
    <dbReference type="NCBI Taxonomy" id="2100421"/>
    <lineage>
        <taxon>Viruses</taxon>
        <taxon>Duplodnaviria</taxon>
        <taxon>Heunggongvirae</taxon>
        <taxon>Uroviricota</taxon>
        <taxon>Caudoviricetes</taxon>
        <taxon>Peduoviridae</taxon>
        <taxon>Maltschvirus</taxon>
        <taxon>Maltschvirus maltsch</taxon>
    </lineage>
</organism>
<sequence length="293" mass="33148">MIITNKFNLPQTFVNITRRPTYSKGGANLSATELITSPRLVLLRKAHADKIESDVSEMVWSIFGTAIHNVLEHGKDDTHVVEQRLHAVLEGWSISGAIDLQTVEEDGSISIDDYKTCGAWSVMNEKVEWEQQLNIYAWLVEHVKKVKVSRVGIVAIIRDWSRRDAKTREGYPDAPIKVIPIQLWDHEFREQFIRARITEHSNALLANELGEVLPDCTPEQMWEKPTTYAVMKDGGKRAKSVHSSMTEAELALPSKGYAIEVRQGGRTRCAEFCPVSNFCSQNQAYLETKKVNP</sequence>